<keyword evidence="2" id="KW-0804">Transcription</keyword>
<dbReference type="Pfam" id="PF08279">
    <property type="entry name" value="HTH_11"/>
    <property type="match status" value="1"/>
</dbReference>
<evidence type="ECO:0000259" key="3">
    <source>
        <dbReference type="PROSITE" id="PS51094"/>
    </source>
</evidence>
<evidence type="ECO:0000256" key="1">
    <source>
        <dbReference type="ARBA" id="ARBA00023015"/>
    </source>
</evidence>
<name>A0ABS6G120_9FIRM</name>
<evidence type="ECO:0000259" key="4">
    <source>
        <dbReference type="PROSITE" id="PS51099"/>
    </source>
</evidence>
<protein>
    <submittedName>
        <fullName evidence="6">BglG family transcription antiterminator</fullName>
    </submittedName>
</protein>
<sequence>MLDERKALIINYLLEQDNFITIKEMSVQFNVSLRTIRYDLDSLDNWLVDNGFKPLSRLPRKGVLLESNLKERELIKGRLNSNDFYSYVLSPEERKELVLLNILKESKAVNLIDLAAKTCVSKTTIANDLDDISKWLKEYQIKLIRKKGYGIYVEGNEENKRNAISSLLKELANPHKQTNDNESVEKYIDSLKEWFPNIDLYFIRDEIQKAQQKLMIKFSYEGFVSLLSHLALAIERVSLGKDILMSKEQLQELMSKEEFNIAKSISKNISQFFNLRIPLDETGYITLHLIGSKLSYVGDQENYFKKNSELLLIIDKMIQSVEKDLNIVFTNQASLKKDLYIHLMPTIHRLKYNKPLQNPLLKEIISKYKYIFDACNEAKIYLEQQFKIKVNDHETAYIAMHFGAAIEAQRPKINRNTNILLVCASGIGTSRLLKANLLSYFRAFNIIDTVSYQDVNNYMDSDKIDLIISTIPIKKTKLPVIVVSPLLNKRDIKILSSYLMMNDNFKYNKTGLIMNVMDIISKHCTIENFDALQTDITSLFNNINRLYSSKSSWTPQNILCKENIQVLVECNTWEDAIHKAAKPLLEKGFIDTKYIDSIFEKIKLHGPYMVIAPGIAMPHAGIGDGNVNKTSLSIMTLKNPVKFNHEKNDPVHTVIFLAATDNYTHIETLVHLLEILSVKENIEKLTTSSTQKEIYELLKQEE</sequence>
<dbReference type="CDD" id="cd00211">
    <property type="entry name" value="PTS_IIA_fru"/>
    <property type="match status" value="1"/>
</dbReference>
<dbReference type="PANTHER" id="PTHR30185:SF18">
    <property type="entry name" value="TRANSCRIPTIONAL REGULATOR MTLR"/>
    <property type="match status" value="1"/>
</dbReference>
<dbReference type="PROSITE" id="PS51372">
    <property type="entry name" value="PRD_2"/>
    <property type="match status" value="2"/>
</dbReference>
<organism evidence="6 7">
    <name type="scientific">Alkaliphilus flagellatus</name>
    <dbReference type="NCBI Taxonomy" id="2841507"/>
    <lineage>
        <taxon>Bacteria</taxon>
        <taxon>Bacillati</taxon>
        <taxon>Bacillota</taxon>
        <taxon>Clostridia</taxon>
        <taxon>Peptostreptococcales</taxon>
        <taxon>Natronincolaceae</taxon>
        <taxon>Alkaliphilus</taxon>
    </lineage>
</organism>
<evidence type="ECO:0000256" key="2">
    <source>
        <dbReference type="ARBA" id="ARBA00023163"/>
    </source>
</evidence>
<dbReference type="PROSITE" id="PS51094">
    <property type="entry name" value="PTS_EIIA_TYPE_2"/>
    <property type="match status" value="1"/>
</dbReference>
<dbReference type="EMBL" id="JAHLQK010000002">
    <property type="protein sequence ID" value="MBU5675836.1"/>
    <property type="molecule type" value="Genomic_DNA"/>
</dbReference>
<dbReference type="Proteomes" id="UP000779508">
    <property type="component" value="Unassembled WGS sequence"/>
</dbReference>
<dbReference type="RefSeq" id="WP_216415330.1">
    <property type="nucleotide sequence ID" value="NZ_JAHLQK010000002.1"/>
</dbReference>
<dbReference type="Pfam" id="PF02302">
    <property type="entry name" value="PTS_IIB"/>
    <property type="match status" value="1"/>
</dbReference>
<dbReference type="InterPro" id="IPR011608">
    <property type="entry name" value="PRD"/>
</dbReference>
<evidence type="ECO:0000313" key="6">
    <source>
        <dbReference type="EMBL" id="MBU5675836.1"/>
    </source>
</evidence>
<keyword evidence="1" id="KW-0805">Transcription regulation</keyword>
<evidence type="ECO:0000313" key="7">
    <source>
        <dbReference type="Proteomes" id="UP000779508"/>
    </source>
</evidence>
<keyword evidence="7" id="KW-1185">Reference proteome</keyword>
<evidence type="ECO:0000259" key="5">
    <source>
        <dbReference type="PROSITE" id="PS51372"/>
    </source>
</evidence>
<comment type="caution">
    <text evidence="6">The sequence shown here is derived from an EMBL/GenBank/DDBJ whole genome shotgun (WGS) entry which is preliminary data.</text>
</comment>
<reference evidence="6 7" key="1">
    <citation type="submission" date="2021-06" db="EMBL/GenBank/DDBJ databases">
        <authorList>
            <person name="Sun Q."/>
            <person name="Li D."/>
        </authorList>
    </citation>
    <scope>NUCLEOTIDE SEQUENCE [LARGE SCALE GENOMIC DNA]</scope>
    <source>
        <strain evidence="6 7">MSJ-5</strain>
    </source>
</reference>
<dbReference type="InterPro" id="IPR050661">
    <property type="entry name" value="BglG_antiterminators"/>
</dbReference>
<feature type="domain" description="PTS EIIA type-2" evidence="3">
    <location>
        <begin position="557"/>
        <end position="701"/>
    </location>
</feature>
<dbReference type="InterPro" id="IPR013196">
    <property type="entry name" value="HTH_11"/>
</dbReference>
<feature type="domain" description="PTS EIIB type-2" evidence="4">
    <location>
        <begin position="417"/>
        <end position="507"/>
    </location>
</feature>
<dbReference type="InterPro" id="IPR013011">
    <property type="entry name" value="PTS_EIIB_2"/>
</dbReference>
<feature type="domain" description="PRD" evidence="5">
    <location>
        <begin position="194"/>
        <end position="299"/>
    </location>
</feature>
<proteinExistence type="predicted"/>
<gene>
    <name evidence="6" type="ORF">KQI88_05350</name>
</gene>
<dbReference type="Pfam" id="PF05043">
    <property type="entry name" value="Mga"/>
    <property type="match status" value="1"/>
</dbReference>
<dbReference type="PROSITE" id="PS51099">
    <property type="entry name" value="PTS_EIIB_TYPE_2"/>
    <property type="match status" value="1"/>
</dbReference>
<dbReference type="PANTHER" id="PTHR30185">
    <property type="entry name" value="CRYPTIC BETA-GLUCOSIDE BGL OPERON ANTITERMINATOR"/>
    <property type="match status" value="1"/>
</dbReference>
<dbReference type="InterPro" id="IPR007737">
    <property type="entry name" value="Mga_HTH"/>
</dbReference>
<feature type="domain" description="PRD" evidence="5">
    <location>
        <begin position="305"/>
        <end position="412"/>
    </location>
</feature>
<dbReference type="CDD" id="cd05568">
    <property type="entry name" value="PTS_IIB_bgl_like"/>
    <property type="match status" value="1"/>
</dbReference>
<accession>A0ABS6G120</accession>
<dbReference type="Pfam" id="PF00874">
    <property type="entry name" value="PRD"/>
    <property type="match status" value="2"/>
</dbReference>
<dbReference type="InterPro" id="IPR002178">
    <property type="entry name" value="PTS_EIIA_type-2_dom"/>
</dbReference>
<dbReference type="InterPro" id="IPR003501">
    <property type="entry name" value="PTS_EIIB_2/3"/>
</dbReference>
<dbReference type="Pfam" id="PF00359">
    <property type="entry name" value="PTS_EIIA_2"/>
    <property type="match status" value="1"/>
</dbReference>